<sequence length="484" mass="56435">MQSILERLERKRNSVINSRANTSFVVITNKKKTPQSPPIMNLRSALHVNKTHANNAKLRLSIEDYMLMCKNKILKKMIAKVLNTDVVSLTAICKNMEVVNNYVDLSKNTKQEKMKAKTSPMKDVLPVLPHEMKMKALTIMNLPDHIIENITHNSLKSLYKSKYKLEKYKLVHGIPAHSLLDFPKLLFKNKNALYFLMENNINIDYYWMSSNTNPVAIELLKEEIKVNPDARIKWTELSRNPKATKILKTNRDKIVWAYLCFNTDPNAMKLLEEEIKVNPGHINFENLAANETPEAMKLIEENLLIENSRYTINWNRFWQILSKNSKAIKILKANYVKIDWCELCGNQSTEAIKLLEEKMMTEPDIINWNILSGNPNQRAFAILEANPKKINWPRLSSNSNSKAIEILDKRMEVENNFSHHTYDILSISDKINWVEVSKNPNAIELLKKKIIYENNIPENRYMRLKWQEKIDWNELSINPSIFTL</sequence>
<dbReference type="AlphaFoldDB" id="A0A6C0LAG9"/>
<protein>
    <submittedName>
        <fullName evidence="1">Uncharacterized protein</fullName>
    </submittedName>
</protein>
<organism evidence="1">
    <name type="scientific">viral metagenome</name>
    <dbReference type="NCBI Taxonomy" id="1070528"/>
    <lineage>
        <taxon>unclassified sequences</taxon>
        <taxon>metagenomes</taxon>
        <taxon>organismal metagenomes</taxon>
    </lineage>
</organism>
<accession>A0A6C0LAG9</accession>
<name>A0A6C0LAG9_9ZZZZ</name>
<evidence type="ECO:0000313" key="1">
    <source>
        <dbReference type="EMBL" id="QHU27300.1"/>
    </source>
</evidence>
<reference evidence="1" key="1">
    <citation type="journal article" date="2020" name="Nature">
        <title>Giant virus diversity and host interactions through global metagenomics.</title>
        <authorList>
            <person name="Schulz F."/>
            <person name="Roux S."/>
            <person name="Paez-Espino D."/>
            <person name="Jungbluth S."/>
            <person name="Walsh D.A."/>
            <person name="Denef V.J."/>
            <person name="McMahon K.D."/>
            <person name="Konstantinidis K.T."/>
            <person name="Eloe-Fadrosh E.A."/>
            <person name="Kyrpides N.C."/>
            <person name="Woyke T."/>
        </authorList>
    </citation>
    <scope>NUCLEOTIDE SEQUENCE</scope>
    <source>
        <strain evidence="1">GVMAG-M-3300027763-16</strain>
    </source>
</reference>
<dbReference type="EMBL" id="MN740453">
    <property type="protein sequence ID" value="QHU27300.1"/>
    <property type="molecule type" value="Genomic_DNA"/>
</dbReference>
<proteinExistence type="predicted"/>